<organism evidence="9 10">
    <name type="scientific">Chilo suppressalis</name>
    <name type="common">Asiatic rice borer moth</name>
    <dbReference type="NCBI Taxonomy" id="168631"/>
    <lineage>
        <taxon>Eukaryota</taxon>
        <taxon>Metazoa</taxon>
        <taxon>Ecdysozoa</taxon>
        <taxon>Arthropoda</taxon>
        <taxon>Hexapoda</taxon>
        <taxon>Insecta</taxon>
        <taxon>Pterygota</taxon>
        <taxon>Neoptera</taxon>
        <taxon>Endopterygota</taxon>
        <taxon>Lepidoptera</taxon>
        <taxon>Glossata</taxon>
        <taxon>Ditrysia</taxon>
        <taxon>Pyraloidea</taxon>
        <taxon>Crambidae</taxon>
        <taxon>Crambinae</taxon>
        <taxon>Chilo</taxon>
    </lineage>
</organism>
<evidence type="ECO:0000256" key="2">
    <source>
        <dbReference type="ARBA" id="ARBA00022475"/>
    </source>
</evidence>
<dbReference type="Proteomes" id="UP001153292">
    <property type="component" value="Chromosome 9"/>
</dbReference>
<proteinExistence type="predicted"/>
<keyword evidence="2" id="KW-1003">Cell membrane</keyword>
<reference evidence="9" key="1">
    <citation type="submission" date="2021-12" db="EMBL/GenBank/DDBJ databases">
        <authorList>
            <person name="King R."/>
        </authorList>
    </citation>
    <scope>NUCLEOTIDE SEQUENCE</scope>
</reference>
<feature type="transmembrane region" description="Helical" evidence="8">
    <location>
        <begin position="144"/>
        <end position="164"/>
    </location>
</feature>
<keyword evidence="4 8" id="KW-1133">Transmembrane helix</keyword>
<feature type="transmembrane region" description="Helical" evidence="8">
    <location>
        <begin position="435"/>
        <end position="455"/>
    </location>
</feature>
<keyword evidence="3 8" id="KW-0812">Transmembrane</keyword>
<evidence type="ECO:0000256" key="8">
    <source>
        <dbReference type="SAM" id="Phobius"/>
    </source>
</evidence>
<feature type="transmembrane region" description="Helical" evidence="8">
    <location>
        <begin position="231"/>
        <end position="251"/>
    </location>
</feature>
<keyword evidence="7" id="KW-0325">Glycoprotein</keyword>
<sequence>MDVGYTMGVAAMTKVSAQLLNVLMQQHNFRFKYTIAGRWIGLPERNSTLAVSNSLYWREQDISCTSARMFPKWMETKFYYLIPNNGVGGYENQFLRPLSAGVWWWSCATLVVCAIVLAVAATLEGRQAPALYALFSVLAALCQQGRRVTVLVVGMTSMLLYNYYTSSVVSWLLNASVPSIDSLQGLMNSDLELVMMRLLERGHVSVSRARVGGVMPACSGRTPRALALGQAAPAFALLLEAALLALLILIVEIIQQRSVIRTLLTPMLSATCQRVQKVGQAAPAFALLLEAALLALLILIVEIIQQRSVIRTLLTPMLSATCQRVQVSRRWDKRRQHSLCCWRQRYWHYSFLSWRSYNKGKLTLGQAAPAFALLLEAALLALLILIVEIIQQRSVIRRLLTLTLAATCQRVQNVVNSHAGSNMPSCSGKLTLGQAAPALALLLEAALLALLILIVEIIQQREKEREDNRITARKEILLGNVPVILRSMVTLDGRSNRALINDAINRRYPEAALPAPAPASN</sequence>
<feature type="transmembrane region" description="Helical" evidence="8">
    <location>
        <begin position="284"/>
        <end position="304"/>
    </location>
</feature>
<name>A0ABN8BD15_CHISP</name>
<evidence type="ECO:0008006" key="11">
    <source>
        <dbReference type="Google" id="ProtNLM"/>
    </source>
</evidence>
<evidence type="ECO:0000256" key="5">
    <source>
        <dbReference type="ARBA" id="ARBA00023136"/>
    </source>
</evidence>
<evidence type="ECO:0000256" key="6">
    <source>
        <dbReference type="ARBA" id="ARBA00023170"/>
    </source>
</evidence>
<keyword evidence="5 8" id="KW-0472">Membrane</keyword>
<dbReference type="PANTHER" id="PTHR42643">
    <property type="entry name" value="IONOTROPIC RECEPTOR 20A-RELATED"/>
    <property type="match status" value="1"/>
</dbReference>
<protein>
    <recommendedName>
        <fullName evidence="11">Ionotropic glutamate receptor C-terminal domain-containing protein</fullName>
    </recommendedName>
</protein>
<evidence type="ECO:0000256" key="7">
    <source>
        <dbReference type="ARBA" id="ARBA00023180"/>
    </source>
</evidence>
<keyword evidence="6" id="KW-0675">Receptor</keyword>
<evidence type="ECO:0000313" key="9">
    <source>
        <dbReference type="EMBL" id="CAH0407958.1"/>
    </source>
</evidence>
<evidence type="ECO:0000256" key="4">
    <source>
        <dbReference type="ARBA" id="ARBA00022989"/>
    </source>
</evidence>
<gene>
    <name evidence="9" type="ORF">CHILSU_LOCUS11361</name>
</gene>
<dbReference type="PANTHER" id="PTHR42643:SF32">
    <property type="entry name" value="IONOTROPIC RECEPTOR 31A, ISOFORM C-RELATED"/>
    <property type="match status" value="1"/>
</dbReference>
<evidence type="ECO:0000256" key="1">
    <source>
        <dbReference type="ARBA" id="ARBA00004651"/>
    </source>
</evidence>
<feature type="transmembrane region" description="Helical" evidence="8">
    <location>
        <begin position="367"/>
        <end position="387"/>
    </location>
</feature>
<keyword evidence="10" id="KW-1185">Reference proteome</keyword>
<comment type="subcellular location">
    <subcellularLocation>
        <location evidence="1">Cell membrane</location>
        <topology evidence="1">Multi-pass membrane protein</topology>
    </subcellularLocation>
</comment>
<dbReference type="EMBL" id="OU963902">
    <property type="protein sequence ID" value="CAH0407958.1"/>
    <property type="molecule type" value="Genomic_DNA"/>
</dbReference>
<feature type="transmembrane region" description="Helical" evidence="8">
    <location>
        <begin position="399"/>
        <end position="415"/>
    </location>
</feature>
<accession>A0ABN8BD15</accession>
<evidence type="ECO:0000313" key="10">
    <source>
        <dbReference type="Proteomes" id="UP001153292"/>
    </source>
</evidence>
<dbReference type="InterPro" id="IPR052192">
    <property type="entry name" value="Insect_Ionotropic_Sensory_Rcpt"/>
</dbReference>
<evidence type="ECO:0000256" key="3">
    <source>
        <dbReference type="ARBA" id="ARBA00022692"/>
    </source>
</evidence>
<feature type="transmembrane region" description="Helical" evidence="8">
    <location>
        <begin position="102"/>
        <end position="123"/>
    </location>
</feature>